<feature type="region of interest" description="Disordered" evidence="1">
    <location>
        <begin position="575"/>
        <end position="603"/>
    </location>
</feature>
<feature type="region of interest" description="Disordered" evidence="1">
    <location>
        <begin position="619"/>
        <end position="691"/>
    </location>
</feature>
<feature type="compositionally biased region" description="Basic residues" evidence="1">
    <location>
        <begin position="580"/>
        <end position="589"/>
    </location>
</feature>
<organism evidence="3 4">
    <name type="scientific">Arachis hypogaea</name>
    <name type="common">Peanut</name>
    <dbReference type="NCBI Taxonomy" id="3818"/>
    <lineage>
        <taxon>Eukaryota</taxon>
        <taxon>Viridiplantae</taxon>
        <taxon>Streptophyta</taxon>
        <taxon>Embryophyta</taxon>
        <taxon>Tracheophyta</taxon>
        <taxon>Spermatophyta</taxon>
        <taxon>Magnoliopsida</taxon>
        <taxon>eudicotyledons</taxon>
        <taxon>Gunneridae</taxon>
        <taxon>Pentapetalae</taxon>
        <taxon>rosids</taxon>
        <taxon>fabids</taxon>
        <taxon>Fabales</taxon>
        <taxon>Fabaceae</taxon>
        <taxon>Papilionoideae</taxon>
        <taxon>50 kb inversion clade</taxon>
        <taxon>dalbergioids sensu lato</taxon>
        <taxon>Dalbergieae</taxon>
        <taxon>Pterocarpus clade</taxon>
        <taxon>Arachis</taxon>
    </lineage>
</organism>
<accession>A0A445BMU0</accession>
<feature type="compositionally biased region" description="Basic residues" evidence="1">
    <location>
        <begin position="646"/>
        <end position="655"/>
    </location>
</feature>
<feature type="compositionally biased region" description="Acidic residues" evidence="1">
    <location>
        <begin position="260"/>
        <end position="276"/>
    </location>
</feature>
<name>A0A445BMU0_ARAHY</name>
<feature type="region of interest" description="Disordered" evidence="1">
    <location>
        <begin position="227"/>
        <end position="332"/>
    </location>
</feature>
<dbReference type="PANTHER" id="PTHR31973:SF187">
    <property type="entry name" value="MUTATOR TRANSPOSASE MUDRA PROTEIN"/>
    <property type="match status" value="1"/>
</dbReference>
<evidence type="ECO:0000313" key="4">
    <source>
        <dbReference type="Proteomes" id="UP000289738"/>
    </source>
</evidence>
<dbReference type="Proteomes" id="UP000289738">
    <property type="component" value="Chromosome A09"/>
</dbReference>
<feature type="compositionally biased region" description="Low complexity" evidence="1">
    <location>
        <begin position="656"/>
        <end position="674"/>
    </location>
</feature>
<feature type="domain" description="PB1-like" evidence="2">
    <location>
        <begin position="104"/>
        <end position="190"/>
    </location>
</feature>
<protein>
    <recommendedName>
        <fullName evidence="2">PB1-like domain-containing protein</fullName>
    </recommendedName>
</protein>
<dbReference type="PANTHER" id="PTHR31973">
    <property type="entry name" value="POLYPROTEIN, PUTATIVE-RELATED"/>
    <property type="match status" value="1"/>
</dbReference>
<feature type="compositionally biased region" description="Basic residues" evidence="1">
    <location>
        <begin position="619"/>
        <end position="629"/>
    </location>
</feature>
<feature type="compositionally biased region" description="Basic and acidic residues" evidence="1">
    <location>
        <begin position="238"/>
        <end position="259"/>
    </location>
</feature>
<dbReference type="AlphaFoldDB" id="A0A445BMU0"/>
<dbReference type="InterPro" id="IPR058594">
    <property type="entry name" value="PB1-like_dom_pln"/>
</dbReference>
<feature type="region of interest" description="Disordered" evidence="1">
    <location>
        <begin position="198"/>
        <end position="217"/>
    </location>
</feature>
<dbReference type="EMBL" id="SDMP01000009">
    <property type="protein sequence ID" value="RYR39995.1"/>
    <property type="molecule type" value="Genomic_DNA"/>
</dbReference>
<dbReference type="Pfam" id="PF26130">
    <property type="entry name" value="PB1-like"/>
    <property type="match status" value="1"/>
</dbReference>
<keyword evidence="4" id="KW-1185">Reference proteome</keyword>
<reference evidence="3 4" key="1">
    <citation type="submission" date="2019-01" db="EMBL/GenBank/DDBJ databases">
        <title>Sequencing of cultivated peanut Arachis hypogaea provides insights into genome evolution and oil improvement.</title>
        <authorList>
            <person name="Chen X."/>
        </authorList>
    </citation>
    <scope>NUCLEOTIDE SEQUENCE [LARGE SCALE GENOMIC DNA]</scope>
    <source>
        <strain evidence="4">cv. Fuhuasheng</strain>
        <tissue evidence="3">Leaves</tissue>
    </source>
</reference>
<comment type="caution">
    <text evidence="3">The sequence shown here is derived from an EMBL/GenBank/DDBJ whole genome shotgun (WGS) entry which is preliminary data.</text>
</comment>
<proteinExistence type="predicted"/>
<sequence>MFALTIRNACKQRRTTKNVKLHIPPTLRKPYRALIACSSPSITKEEDGLKLLGVVYIPYREQHCIVLVVPRTSKRHRVKRYVESIFDFGLMGIVHARKVAEEMSDFSVKIYHQGRFRLQGGAVRYLGGEISIVDYLSRQEYLKKDIAVMWYKAVNAGLEKGLSMLKTDKDAMDMARIGVKDDMVEVYVVHKTSEVGEDVQPGQITTPAERSDEARLGPIVVYEGPVVGLGSKPATDGPIEKDEIGSMREGSCEDGRGSDAVEEEDEGSETSNDDDYEPRGSESSWSSESIARNASDHSLDFGDSDDDREGTEGLVDVNITEEGQKESIPSYNSEDFLDIPLSEDEEDMGKRFPIHRPLKNMSEYKWEVGTLYVSREEFKDCATAYAVSSGRGLRFSKVDLRRVKVECVEGCEWYAYCGKLKHERSWQLKSCNNKHNKHNCSRELKIGIMHAKWLSKVFLNKIAENPKIKLTTLMRKAYTKWNVELTKSKASRVRQFALDELQGTYIEQYRRKFQLSGIPCAHAMTCIRKMCFNVDTYVSDYYKKAAYISCYQHVVFPINGPNLWDRTQFEDVLPPTYRKPIGRPKKKRTRAADEKSNRTGLSREGQQQKCSYCLCSGHNKRSCPKKRKVTPSPAVDNAGNSASKGRSQRGVRKSVRLSSKTPSSVSSQQSQAAVKRAKVDHSQTAYAPAPTTARVLPTPVKKVSQSTLRFMARTPPRAWKNVE</sequence>
<evidence type="ECO:0000256" key="1">
    <source>
        <dbReference type="SAM" id="MobiDB-lite"/>
    </source>
</evidence>
<evidence type="ECO:0000259" key="2">
    <source>
        <dbReference type="Pfam" id="PF26130"/>
    </source>
</evidence>
<evidence type="ECO:0000313" key="3">
    <source>
        <dbReference type="EMBL" id="RYR39995.1"/>
    </source>
</evidence>
<gene>
    <name evidence="3" type="ORF">Ahy_A09g045642</name>
</gene>